<reference evidence="2 3" key="1">
    <citation type="journal article" date="2014" name="Environ. Microbiol.">
        <title>The nitrate-ammonifying and nosZ-carrying bacterium Bacillus vireti is a potent source and sink for nitric and nitrous oxide under high nitrate conditions.</title>
        <authorList>
            <person name="Mania D."/>
            <person name="Heylen K."/>
            <person name="van Spanning R.J."/>
            <person name="Frostegard A."/>
        </authorList>
    </citation>
    <scope>NUCLEOTIDE SEQUENCE [LARGE SCALE GENOMIC DNA]</scope>
    <source>
        <strain evidence="2 3">LMG 21834</strain>
    </source>
</reference>
<keyword evidence="3" id="KW-1185">Reference proteome</keyword>
<feature type="coiled-coil region" evidence="1">
    <location>
        <begin position="75"/>
        <end position="123"/>
    </location>
</feature>
<dbReference type="EMBL" id="ALAN01000061">
    <property type="protein sequence ID" value="ETI68754.1"/>
    <property type="molecule type" value="Genomic_DNA"/>
</dbReference>
<dbReference type="Proteomes" id="UP000018877">
    <property type="component" value="Unassembled WGS sequence"/>
</dbReference>
<dbReference type="AlphaFoldDB" id="A0AB94INY0"/>
<evidence type="ECO:0000256" key="1">
    <source>
        <dbReference type="SAM" id="Coils"/>
    </source>
</evidence>
<gene>
    <name evidence="2" type="ORF">BAVI_10979</name>
</gene>
<proteinExistence type="predicted"/>
<evidence type="ECO:0000313" key="2">
    <source>
        <dbReference type="EMBL" id="ETI68754.1"/>
    </source>
</evidence>
<dbReference type="RefSeq" id="WP_024028383.1">
    <property type="nucleotide sequence ID" value="NZ_ALAN01000061.1"/>
</dbReference>
<protein>
    <submittedName>
        <fullName evidence="2">Uncharacterized protein</fullName>
    </submittedName>
</protein>
<comment type="caution">
    <text evidence="2">The sequence shown here is derived from an EMBL/GenBank/DDBJ whole genome shotgun (WGS) entry which is preliminary data.</text>
</comment>
<sequence>MKIEKESLNAEEVLSILKNERYEKTLELELIKRNIKSLEEDHEFALQQDENIKCHFCGSFHNNRIEERIEIVKDIQAGNEMVKVLRKDIENLDNELHEKTKQKKELSLQYKSYRNKVDRIKENISIISTYKNEGKYEIIQGSLQEKQKVKLERDKEIIRMAEKNEDLKELNSTKRRNEISKELKGFCSNVYEKLNIPPNYIKLSDFVQVLSKTGSENPRMIYGYHIALYLFNLKRGSNPFNILIYNSTC</sequence>
<name>A0AB94INY0_9BACI</name>
<keyword evidence="1" id="KW-0175">Coiled coil</keyword>
<organism evidence="2 3">
    <name type="scientific">Neobacillus vireti LMG 21834</name>
    <dbReference type="NCBI Taxonomy" id="1131730"/>
    <lineage>
        <taxon>Bacteria</taxon>
        <taxon>Bacillati</taxon>
        <taxon>Bacillota</taxon>
        <taxon>Bacilli</taxon>
        <taxon>Bacillales</taxon>
        <taxon>Bacillaceae</taxon>
        <taxon>Neobacillus</taxon>
    </lineage>
</organism>
<evidence type="ECO:0000313" key="3">
    <source>
        <dbReference type="Proteomes" id="UP000018877"/>
    </source>
</evidence>
<accession>A0AB94INY0</accession>